<evidence type="ECO:0000256" key="2">
    <source>
        <dbReference type="SAM" id="MobiDB-lite"/>
    </source>
</evidence>
<comment type="caution">
    <text evidence="3">The sequence shown here is derived from an EMBL/GenBank/DDBJ whole genome shotgun (WGS) entry which is preliminary data.</text>
</comment>
<organism evidence="3 4">
    <name type="scientific">Morella rubra</name>
    <name type="common">Chinese bayberry</name>
    <dbReference type="NCBI Taxonomy" id="262757"/>
    <lineage>
        <taxon>Eukaryota</taxon>
        <taxon>Viridiplantae</taxon>
        <taxon>Streptophyta</taxon>
        <taxon>Embryophyta</taxon>
        <taxon>Tracheophyta</taxon>
        <taxon>Spermatophyta</taxon>
        <taxon>Magnoliopsida</taxon>
        <taxon>eudicotyledons</taxon>
        <taxon>Gunneridae</taxon>
        <taxon>Pentapetalae</taxon>
        <taxon>rosids</taxon>
        <taxon>fabids</taxon>
        <taxon>Fagales</taxon>
        <taxon>Myricaceae</taxon>
        <taxon>Morella</taxon>
    </lineage>
</organism>
<name>A0A6A1VL01_9ROSI</name>
<feature type="region of interest" description="Disordered" evidence="2">
    <location>
        <begin position="1"/>
        <end position="30"/>
    </location>
</feature>
<evidence type="ECO:0000313" key="4">
    <source>
        <dbReference type="Proteomes" id="UP000516437"/>
    </source>
</evidence>
<protein>
    <submittedName>
        <fullName evidence="3">Uncharacterized protein</fullName>
    </submittedName>
</protein>
<keyword evidence="4" id="KW-1185">Reference proteome</keyword>
<evidence type="ECO:0000256" key="1">
    <source>
        <dbReference type="SAM" id="Coils"/>
    </source>
</evidence>
<sequence length="154" mass="17537">MATLRPCVLTGRLSPSPNTPLLGGGERSPAFDGGGEMHSFEYTIDRLLMRLMVIFRDRLLELAMDRHFVAHFEMGVPAIPPPCVAQLFAGLDSHVNAYVKAARRRLMEHVEKLEREMQWLREDHEKFRTAFEGECIVTMRCNKTIVAHMKDVNG</sequence>
<reference evidence="3 4" key="1">
    <citation type="journal article" date="2019" name="Plant Biotechnol. J.">
        <title>The red bayberry genome and genetic basis of sex determination.</title>
        <authorList>
            <person name="Jia H.M."/>
            <person name="Jia H.J."/>
            <person name="Cai Q.L."/>
            <person name="Wang Y."/>
            <person name="Zhao H.B."/>
            <person name="Yang W.F."/>
            <person name="Wang G.Y."/>
            <person name="Li Y.H."/>
            <person name="Zhan D.L."/>
            <person name="Shen Y.T."/>
            <person name="Niu Q.F."/>
            <person name="Chang L."/>
            <person name="Qiu J."/>
            <person name="Zhao L."/>
            <person name="Xie H.B."/>
            <person name="Fu W.Y."/>
            <person name="Jin J."/>
            <person name="Li X.W."/>
            <person name="Jiao Y."/>
            <person name="Zhou C.C."/>
            <person name="Tu T."/>
            <person name="Chai C.Y."/>
            <person name="Gao J.L."/>
            <person name="Fan L.J."/>
            <person name="van de Weg E."/>
            <person name="Wang J.Y."/>
            <person name="Gao Z.S."/>
        </authorList>
    </citation>
    <scope>NUCLEOTIDE SEQUENCE [LARGE SCALE GENOMIC DNA]</scope>
    <source>
        <tissue evidence="3">Leaves</tissue>
    </source>
</reference>
<evidence type="ECO:0000313" key="3">
    <source>
        <dbReference type="EMBL" id="KAB1212607.1"/>
    </source>
</evidence>
<gene>
    <name evidence="3" type="ORF">CJ030_MR5G022574</name>
</gene>
<dbReference type="AlphaFoldDB" id="A0A6A1VL01"/>
<dbReference type="Proteomes" id="UP000516437">
    <property type="component" value="Chromosome 5"/>
</dbReference>
<feature type="coiled-coil region" evidence="1">
    <location>
        <begin position="103"/>
        <end position="130"/>
    </location>
</feature>
<keyword evidence="1" id="KW-0175">Coiled coil</keyword>
<accession>A0A6A1VL01</accession>
<dbReference type="EMBL" id="RXIC02000023">
    <property type="protein sequence ID" value="KAB1212607.1"/>
    <property type="molecule type" value="Genomic_DNA"/>
</dbReference>
<proteinExistence type="predicted"/>